<organism evidence="2 3">
    <name type="scientific">Luteolibacter luteus</name>
    <dbReference type="NCBI Taxonomy" id="2728835"/>
    <lineage>
        <taxon>Bacteria</taxon>
        <taxon>Pseudomonadati</taxon>
        <taxon>Verrucomicrobiota</taxon>
        <taxon>Verrucomicrobiia</taxon>
        <taxon>Verrucomicrobiales</taxon>
        <taxon>Verrucomicrobiaceae</taxon>
        <taxon>Luteolibacter</taxon>
    </lineage>
</organism>
<keyword evidence="1" id="KW-0812">Transmembrane</keyword>
<reference evidence="2 3" key="1">
    <citation type="submission" date="2020-04" db="EMBL/GenBank/DDBJ databases">
        <title>Luteolibacter sp. G-1-1-1 isolated from soil.</title>
        <authorList>
            <person name="Dahal R.H."/>
        </authorList>
    </citation>
    <scope>NUCLEOTIDE SEQUENCE [LARGE SCALE GENOMIC DNA]</scope>
    <source>
        <strain evidence="2 3">G-1-1-1</strain>
    </source>
</reference>
<keyword evidence="1" id="KW-0472">Membrane</keyword>
<dbReference type="KEGG" id="luo:HHL09_15235"/>
<protein>
    <submittedName>
        <fullName evidence="2">Uncharacterized protein</fullName>
    </submittedName>
</protein>
<evidence type="ECO:0000256" key="1">
    <source>
        <dbReference type="SAM" id="Phobius"/>
    </source>
</evidence>
<dbReference type="Proteomes" id="UP000501812">
    <property type="component" value="Chromosome"/>
</dbReference>
<keyword evidence="1" id="KW-1133">Transmembrane helix</keyword>
<keyword evidence="3" id="KW-1185">Reference proteome</keyword>
<name>A0A858RM68_9BACT</name>
<dbReference type="EMBL" id="CP051774">
    <property type="protein sequence ID" value="QJE97083.1"/>
    <property type="molecule type" value="Genomic_DNA"/>
</dbReference>
<dbReference type="AlphaFoldDB" id="A0A858RM68"/>
<gene>
    <name evidence="2" type="ORF">HHL09_15235</name>
</gene>
<evidence type="ECO:0000313" key="2">
    <source>
        <dbReference type="EMBL" id="QJE97083.1"/>
    </source>
</evidence>
<accession>A0A858RM68</accession>
<proteinExistence type="predicted"/>
<dbReference type="RefSeq" id="WP_169455483.1">
    <property type="nucleotide sequence ID" value="NZ_CP051774.1"/>
</dbReference>
<feature type="transmembrane region" description="Helical" evidence="1">
    <location>
        <begin position="47"/>
        <end position="67"/>
    </location>
</feature>
<evidence type="ECO:0000313" key="3">
    <source>
        <dbReference type="Proteomes" id="UP000501812"/>
    </source>
</evidence>
<sequence length="123" mass="13890">MKPLSIDENAESRMVDSEQHWNELHQAPLGVQLGEVLRGAGRRLRTMPLAEVAGFAVAGVALGVLFFSRGGHRRTRGERFTRMIEKSVIPAARKGLHHAYDTLRDGKTVDRVTREMSKLRSRW</sequence>